<protein>
    <submittedName>
        <fullName evidence="2">Uncharacterized protein</fullName>
    </submittedName>
</protein>
<accession>A0AAN8P344</accession>
<feature type="region of interest" description="Disordered" evidence="1">
    <location>
        <begin position="26"/>
        <end position="71"/>
    </location>
</feature>
<evidence type="ECO:0000313" key="3">
    <source>
        <dbReference type="Proteomes" id="UP001372834"/>
    </source>
</evidence>
<dbReference type="EMBL" id="JAWJWE010000036">
    <property type="protein sequence ID" value="KAK6629926.1"/>
    <property type="molecule type" value="Genomic_DNA"/>
</dbReference>
<proteinExistence type="predicted"/>
<evidence type="ECO:0000313" key="2">
    <source>
        <dbReference type="EMBL" id="KAK6629926.1"/>
    </source>
</evidence>
<organism evidence="2 3">
    <name type="scientific">Polyplax serrata</name>
    <name type="common">Common mouse louse</name>
    <dbReference type="NCBI Taxonomy" id="468196"/>
    <lineage>
        <taxon>Eukaryota</taxon>
        <taxon>Metazoa</taxon>
        <taxon>Ecdysozoa</taxon>
        <taxon>Arthropoda</taxon>
        <taxon>Hexapoda</taxon>
        <taxon>Insecta</taxon>
        <taxon>Pterygota</taxon>
        <taxon>Neoptera</taxon>
        <taxon>Paraneoptera</taxon>
        <taxon>Psocodea</taxon>
        <taxon>Troctomorpha</taxon>
        <taxon>Phthiraptera</taxon>
        <taxon>Anoplura</taxon>
        <taxon>Polyplacidae</taxon>
        <taxon>Polyplax</taxon>
    </lineage>
</organism>
<comment type="caution">
    <text evidence="2">The sequence shown here is derived from an EMBL/GenBank/DDBJ whole genome shotgun (WGS) entry which is preliminary data.</text>
</comment>
<gene>
    <name evidence="2" type="ORF">RUM43_003747</name>
</gene>
<evidence type="ECO:0000256" key="1">
    <source>
        <dbReference type="SAM" id="MobiDB-lite"/>
    </source>
</evidence>
<sequence>MTLLQVDYCADANFLCRIVGTERHKKHKKMLRKDNGKKERDEKHDKERRVRGEIGAALEEAKPGQEGMTKG</sequence>
<feature type="compositionally biased region" description="Basic and acidic residues" evidence="1">
    <location>
        <begin position="32"/>
        <end position="52"/>
    </location>
</feature>
<name>A0AAN8P344_POLSC</name>
<reference evidence="2 3" key="1">
    <citation type="submission" date="2023-10" db="EMBL/GenBank/DDBJ databases">
        <title>Genomes of two closely related lineages of the louse Polyplax serrata with different host specificities.</title>
        <authorList>
            <person name="Martinu J."/>
            <person name="Tarabai H."/>
            <person name="Stefka J."/>
            <person name="Hypsa V."/>
        </authorList>
    </citation>
    <scope>NUCLEOTIDE SEQUENCE [LARGE SCALE GENOMIC DNA]</scope>
    <source>
        <strain evidence="2">HR10_N</strain>
    </source>
</reference>
<dbReference type="AlphaFoldDB" id="A0AAN8P344"/>
<dbReference type="Proteomes" id="UP001372834">
    <property type="component" value="Unassembled WGS sequence"/>
</dbReference>